<dbReference type="Pfam" id="PF14088">
    <property type="entry name" value="DUF4268"/>
    <property type="match status" value="1"/>
</dbReference>
<dbReference type="EMBL" id="AYSO01000020">
    <property type="protein sequence ID" value="KIE44662.1"/>
    <property type="molecule type" value="Genomic_DNA"/>
</dbReference>
<comment type="caution">
    <text evidence="2">The sequence shown here is derived from an EMBL/GenBank/DDBJ whole genome shotgun (WGS) entry which is preliminary data.</text>
</comment>
<organism evidence="2 3">
    <name type="scientific">Clostridium argentinense CDC 2741</name>
    <dbReference type="NCBI Taxonomy" id="1418104"/>
    <lineage>
        <taxon>Bacteria</taxon>
        <taxon>Bacillati</taxon>
        <taxon>Bacillota</taxon>
        <taxon>Clostridia</taxon>
        <taxon>Eubacteriales</taxon>
        <taxon>Clostridiaceae</taxon>
        <taxon>Clostridium</taxon>
    </lineage>
</organism>
<evidence type="ECO:0000313" key="3">
    <source>
        <dbReference type="Proteomes" id="UP000031366"/>
    </source>
</evidence>
<dbReference type="InterPro" id="IPR025364">
    <property type="entry name" value="DUF4268"/>
</dbReference>
<name>A0A0C1QUD5_9CLOT</name>
<protein>
    <recommendedName>
        <fullName evidence="1">DUF4268 domain-containing protein</fullName>
    </recommendedName>
</protein>
<evidence type="ECO:0000313" key="2">
    <source>
        <dbReference type="EMBL" id="KIE44662.1"/>
    </source>
</evidence>
<dbReference type="AlphaFoldDB" id="A0A0C1QUD5"/>
<evidence type="ECO:0000259" key="1">
    <source>
        <dbReference type="Pfam" id="PF14088"/>
    </source>
</evidence>
<accession>A0A0C1QUD5</accession>
<dbReference type="Proteomes" id="UP000031366">
    <property type="component" value="Unassembled WGS sequence"/>
</dbReference>
<sequence length="228" mass="27626">MVAGTFRREVTSTVLWLMNYKLKIKCIKATPYQLGEQLFLDLRQIIPIKEAEDYTIKMIEKSEEENITKNQRTDRHNVRLEFWSRLLKILKEEKNFTLFSSINPSKDNYIEAGSSISNIGYVFRVTQNYVRIELCMHHANKDFNEYIFDILKQRKEEIEKRFRKALEWQKRDDIKSSYIIYKLENVNIFNRDDWDKMIKFLVESMMKLEEVFRPILKEVKDVLKNKEF</sequence>
<feature type="domain" description="DUF4268" evidence="1">
    <location>
        <begin position="78"/>
        <end position="215"/>
    </location>
</feature>
<gene>
    <name evidence="2" type="ORF">U732_258</name>
</gene>
<reference evidence="2 3" key="1">
    <citation type="journal article" date="2015" name="Infect. Genet. Evol.">
        <title>Genomic sequences of six botulinum neurotoxin-producing strains representing three clostridial species illustrate the mobility and diversity of botulinum neurotoxin genes.</title>
        <authorList>
            <person name="Smith T.J."/>
            <person name="Hill K.K."/>
            <person name="Xie G."/>
            <person name="Foley B.T."/>
            <person name="Williamson C.H."/>
            <person name="Foster J.T."/>
            <person name="Johnson S.L."/>
            <person name="Chertkov O."/>
            <person name="Teshima H."/>
            <person name="Gibbons H.S."/>
            <person name="Johnsky L.A."/>
            <person name="Karavis M.A."/>
            <person name="Smith L.A."/>
        </authorList>
    </citation>
    <scope>NUCLEOTIDE SEQUENCE [LARGE SCALE GENOMIC DNA]</scope>
    <source>
        <strain evidence="2 3">CDC 2741</strain>
    </source>
</reference>
<keyword evidence="3" id="KW-1185">Reference proteome</keyword>
<proteinExistence type="predicted"/>